<keyword evidence="3" id="KW-1185">Reference proteome</keyword>
<comment type="caution">
    <text evidence="2">The sequence shown here is derived from an EMBL/GenBank/DDBJ whole genome shotgun (WGS) entry which is preliminary data.</text>
</comment>
<dbReference type="OrthoDB" id="1052776at2759"/>
<evidence type="ECO:0000313" key="3">
    <source>
        <dbReference type="Proteomes" id="UP000886595"/>
    </source>
</evidence>
<evidence type="ECO:0008006" key="4">
    <source>
        <dbReference type="Google" id="ProtNLM"/>
    </source>
</evidence>
<dbReference type="PANTHER" id="PTHR46236">
    <property type="entry name" value="TRAF-LIKE SUPERFAMILY PROTEIN"/>
    <property type="match status" value="1"/>
</dbReference>
<protein>
    <recommendedName>
        <fullName evidence="4">MATH domain-containing protein</fullName>
    </recommendedName>
</protein>
<evidence type="ECO:0000256" key="1">
    <source>
        <dbReference type="SAM" id="Coils"/>
    </source>
</evidence>
<organism evidence="2 3">
    <name type="scientific">Brassica carinata</name>
    <name type="common">Ethiopian mustard</name>
    <name type="synonym">Abyssinian cabbage</name>
    <dbReference type="NCBI Taxonomy" id="52824"/>
    <lineage>
        <taxon>Eukaryota</taxon>
        <taxon>Viridiplantae</taxon>
        <taxon>Streptophyta</taxon>
        <taxon>Embryophyta</taxon>
        <taxon>Tracheophyta</taxon>
        <taxon>Spermatophyta</taxon>
        <taxon>Magnoliopsida</taxon>
        <taxon>eudicotyledons</taxon>
        <taxon>Gunneridae</taxon>
        <taxon>Pentapetalae</taxon>
        <taxon>rosids</taxon>
        <taxon>malvids</taxon>
        <taxon>Brassicales</taxon>
        <taxon>Brassicaceae</taxon>
        <taxon>Brassiceae</taxon>
        <taxon>Brassica</taxon>
    </lineage>
</organism>
<dbReference type="EMBL" id="JAAMPC010000015">
    <property type="protein sequence ID" value="KAG2258434.1"/>
    <property type="molecule type" value="Genomic_DNA"/>
</dbReference>
<reference evidence="2 3" key="1">
    <citation type="submission" date="2020-02" db="EMBL/GenBank/DDBJ databases">
        <authorList>
            <person name="Ma Q."/>
            <person name="Huang Y."/>
            <person name="Song X."/>
            <person name="Pei D."/>
        </authorList>
    </citation>
    <scope>NUCLEOTIDE SEQUENCE [LARGE SCALE GENOMIC DNA]</scope>
    <source>
        <strain evidence="2">Sxm20200214</strain>
        <tissue evidence="2">Leaf</tissue>
    </source>
</reference>
<gene>
    <name evidence="2" type="ORF">Bca52824_077728</name>
</gene>
<accession>A0A8X7TYG8</accession>
<dbReference type="InterPro" id="IPR050804">
    <property type="entry name" value="MCC"/>
</dbReference>
<dbReference type="PANTHER" id="PTHR46236:SF33">
    <property type="entry name" value="MEPRIN AND TRAF-LIKE DOMAIN-CONTAINING PROTEIN-RELATED"/>
    <property type="match status" value="1"/>
</dbReference>
<proteinExistence type="predicted"/>
<dbReference type="AlphaFoldDB" id="A0A8X7TYG8"/>
<evidence type="ECO:0000313" key="2">
    <source>
        <dbReference type="EMBL" id="KAG2258434.1"/>
    </source>
</evidence>
<feature type="coiled-coil region" evidence="1">
    <location>
        <begin position="118"/>
        <end position="155"/>
    </location>
</feature>
<sequence length="176" mass="20113">MIVAEVEVHQVIGTYDCSEESQCAYESQDSIDVNGFQVLPSQVKIVSCIFERHPDIAVGFRSKNQLLRKTSMNFLLNLIKTLCQSLQDLSTEDLEDTDIALTYLKDVGFEVDWLEWILDDVKEKKDKEQSSLVRLREMNDSLLKLKQKCSKLDALAKKDEAELSATRTPLSFYDVV</sequence>
<keyword evidence="1" id="KW-0175">Coiled coil</keyword>
<dbReference type="Proteomes" id="UP000886595">
    <property type="component" value="Unassembled WGS sequence"/>
</dbReference>
<name>A0A8X7TYG8_BRACI</name>